<feature type="compositionally biased region" description="Low complexity" evidence="1">
    <location>
        <begin position="365"/>
        <end position="376"/>
    </location>
</feature>
<feature type="compositionally biased region" description="Polar residues" evidence="1">
    <location>
        <begin position="604"/>
        <end position="615"/>
    </location>
</feature>
<dbReference type="OrthoDB" id="2572490at2759"/>
<feature type="region of interest" description="Disordered" evidence="1">
    <location>
        <begin position="323"/>
        <end position="387"/>
    </location>
</feature>
<evidence type="ECO:0000313" key="3">
    <source>
        <dbReference type="Proteomes" id="UP000053611"/>
    </source>
</evidence>
<name>A0A0J0XVM4_9TREE</name>
<evidence type="ECO:0000256" key="1">
    <source>
        <dbReference type="SAM" id="MobiDB-lite"/>
    </source>
</evidence>
<organism evidence="2 3">
    <name type="scientific">Cutaneotrichosporon oleaginosum</name>
    <dbReference type="NCBI Taxonomy" id="879819"/>
    <lineage>
        <taxon>Eukaryota</taxon>
        <taxon>Fungi</taxon>
        <taxon>Dikarya</taxon>
        <taxon>Basidiomycota</taxon>
        <taxon>Agaricomycotina</taxon>
        <taxon>Tremellomycetes</taxon>
        <taxon>Trichosporonales</taxon>
        <taxon>Trichosporonaceae</taxon>
        <taxon>Cutaneotrichosporon</taxon>
    </lineage>
</organism>
<dbReference type="AlphaFoldDB" id="A0A0J0XVM4"/>
<accession>A0A0J0XVM4</accession>
<feature type="region of interest" description="Disordered" evidence="1">
    <location>
        <begin position="599"/>
        <end position="621"/>
    </location>
</feature>
<gene>
    <name evidence="2" type="ORF">CC85DRAFT_282996</name>
</gene>
<dbReference type="EMBL" id="KQ087183">
    <property type="protein sequence ID" value="KLT45088.1"/>
    <property type="molecule type" value="Genomic_DNA"/>
</dbReference>
<proteinExistence type="predicted"/>
<evidence type="ECO:0000313" key="2">
    <source>
        <dbReference type="EMBL" id="KLT45088.1"/>
    </source>
</evidence>
<dbReference type="GeneID" id="28982783"/>
<keyword evidence="3" id="KW-1185">Reference proteome</keyword>
<reference evidence="2 3" key="1">
    <citation type="submission" date="2015-03" db="EMBL/GenBank/DDBJ databases">
        <title>Genomics and transcriptomics of the oil-accumulating basidiomycete yeast T. oleaginosus allow insights into substrate utilization and the diverse evolutionary trajectories of mating systems in fungi.</title>
        <authorList>
            <consortium name="DOE Joint Genome Institute"/>
            <person name="Kourist R."/>
            <person name="Kracht O."/>
            <person name="Bracharz F."/>
            <person name="Lipzen A."/>
            <person name="Nolan M."/>
            <person name="Ohm R."/>
            <person name="Grigoriev I."/>
            <person name="Sun S."/>
            <person name="Heitman J."/>
            <person name="Bruck T."/>
            <person name="Nowrousian M."/>
        </authorList>
    </citation>
    <scope>NUCLEOTIDE SEQUENCE [LARGE SCALE GENOMIC DNA]</scope>
    <source>
        <strain evidence="2 3">IBC0246</strain>
    </source>
</reference>
<dbReference type="RefSeq" id="XP_018281579.1">
    <property type="nucleotide sequence ID" value="XM_018422180.1"/>
</dbReference>
<sequence>MSLPIPSREAQASMVTPYQEWSPGKITIPMPPKDIEHTESNVRNGLDGWDRDVVEYGRDSYGNPFIDLGVDHTTAHAEEQKRARRARKQVANHKLTQLSLEDALKIGTEDGEWTEDSTCSVNTDISRPPFQRLHEASLSFFHTRTSLWNNMRMRSQWHKMRNALGIVTHLPGLHWPGSGDTPQWYSMTHAACSSATKRQKEGYKNWEIGEICPLLHSPERAVREFLTILRQEGDSIWNPSTAIRTAEIFAALMGYLSYYEVLSDDHIAPSFERAVKLAKSGPRLLREAFRLEEELLTGFNRACWELTGSSDLVSNHSFSILSSDSMEGEPSVPEEDRPSEPNEDKPLKFKVGKPSEFPDEKPSEPTEGSTPEPAAEVSSGSPEQHAEKWSSGWFTGCFEPPMQPSITSEQAARMLGPLVAPHPVDSVLLMSPITYSCRVVTAVYPPERQEGPAFQSSFYRLRTSPAPWTEDEMLHERGPARGSETDASGGKAYGEDVEIVARPSVGGEKATLTEPAELDIWVDGVALGLDSNVHWLVGMGIRAHWAQIGVENQHVWWIAHVKDYVLPSSWRTPAAEQDATTRDPPLPYNLPQYLKGVADGKDANVSTPDAGSSMAQEDDAA</sequence>
<dbReference type="Proteomes" id="UP000053611">
    <property type="component" value="Unassembled WGS sequence"/>
</dbReference>
<protein>
    <submittedName>
        <fullName evidence="2">Uncharacterized protein</fullName>
    </submittedName>
</protein>
<feature type="compositionally biased region" description="Basic and acidic residues" evidence="1">
    <location>
        <begin position="334"/>
        <end position="347"/>
    </location>
</feature>